<evidence type="ECO:0000256" key="2">
    <source>
        <dbReference type="ARBA" id="ARBA00022475"/>
    </source>
</evidence>
<sequence>MSDQYPQYPQYPNDPNASTPYPGAQPAPAGAGPVYAGWWIRVGASVIDGLIAVAVAIVPVVVGLVMAFSDLEIDPVTDEATGTVDPLGILVLVIGGLVFFGFDIWNRGVRIGTRGQSLGKQLVGVRTLRADTGAVLGGGMGFLRWLVAFGFGFIPFGQLVDVLWPLFDPRKQTLHDKVMSSVSVRS</sequence>
<feature type="transmembrane region" description="Helical" evidence="7">
    <location>
        <begin position="145"/>
        <end position="167"/>
    </location>
</feature>
<dbReference type="EMBL" id="ACLF03000003">
    <property type="protein sequence ID" value="EFQ84300.1"/>
    <property type="molecule type" value="Genomic_DNA"/>
</dbReference>
<feature type="compositionally biased region" description="Low complexity" evidence="6">
    <location>
        <begin position="1"/>
        <end position="11"/>
    </location>
</feature>
<name>E2S930_9ACTN</name>
<feature type="domain" description="RDD" evidence="8">
    <location>
        <begin position="35"/>
        <end position="179"/>
    </location>
</feature>
<reference evidence="9" key="1">
    <citation type="submission" date="2010-08" db="EMBL/GenBank/DDBJ databases">
        <authorList>
            <person name="Muzny D."/>
            <person name="Qin X."/>
            <person name="Buhay C."/>
            <person name="Dugan-Rocha S."/>
            <person name="Ding Y."/>
            <person name="Chen G."/>
            <person name="Hawes A."/>
            <person name="Holder M."/>
            <person name="Jhangiani S."/>
            <person name="Johnson A."/>
            <person name="Khan Z."/>
            <person name="Li Z."/>
            <person name="Liu W."/>
            <person name="Liu X."/>
            <person name="Perez L."/>
            <person name="Shen H."/>
            <person name="Wang Q."/>
            <person name="Watt J."/>
            <person name="Xi L."/>
            <person name="Xin Y."/>
            <person name="Zhou J."/>
            <person name="Deng J."/>
            <person name="Jiang H."/>
            <person name="Liu Y."/>
            <person name="Qu J."/>
            <person name="Song X.-Z."/>
            <person name="Zhang L."/>
            <person name="Villasana D."/>
            <person name="Johnson A."/>
            <person name="Liu J."/>
            <person name="Liyanage D."/>
            <person name="Lorensuhewa L."/>
            <person name="Robinson T."/>
            <person name="Song A."/>
            <person name="Song B.-B."/>
            <person name="Dinh H."/>
            <person name="Thornton R."/>
            <person name="Coyle M."/>
            <person name="Francisco L."/>
            <person name="Jackson L."/>
            <person name="Javaid M."/>
            <person name="Korchina V."/>
            <person name="Kovar C."/>
            <person name="Mata R."/>
            <person name="Mathew T."/>
            <person name="Ngo R."/>
            <person name="Nguyen L."/>
            <person name="Nguyen N."/>
            <person name="Okwuonu G."/>
            <person name="Ongeri F."/>
            <person name="Pham C."/>
            <person name="Simmons D."/>
            <person name="Wilczek-Boney K."/>
            <person name="Hale W."/>
            <person name="Jakkamsetti A."/>
            <person name="Pham P."/>
            <person name="Ruth R."/>
            <person name="San Lucas F."/>
            <person name="Warren J."/>
            <person name="Zhang J."/>
            <person name="Zhao Z."/>
            <person name="Zhou C."/>
            <person name="Zhu D."/>
            <person name="Lee S."/>
            <person name="Bess C."/>
            <person name="Blankenburg K."/>
            <person name="Forbes L."/>
            <person name="Fu Q."/>
            <person name="Gubbala S."/>
            <person name="Hirani K."/>
            <person name="Jayaseelan J.C."/>
            <person name="Lara F."/>
            <person name="Munidasa M."/>
            <person name="Palculict T."/>
            <person name="Patil S."/>
            <person name="Pu L.-L."/>
            <person name="Saada N."/>
            <person name="Tang L."/>
            <person name="Weissenberger G."/>
            <person name="Zhu Y."/>
            <person name="Hemphill L."/>
            <person name="Shang Y."/>
            <person name="Youmans B."/>
            <person name="Ayvaz T."/>
            <person name="Ross M."/>
            <person name="Santibanez J."/>
            <person name="Aqrawi P."/>
            <person name="Gross S."/>
            <person name="Joshi V."/>
            <person name="Fowler G."/>
            <person name="Nazareth L."/>
            <person name="Reid J."/>
            <person name="Worley K."/>
            <person name="Petrosino J."/>
            <person name="Highlander S."/>
            <person name="Gibbs R."/>
        </authorList>
    </citation>
    <scope>NUCLEOTIDE SEQUENCE [LARGE SCALE GENOMIC DNA]</scope>
    <source>
        <strain evidence="9">DSM 15272</strain>
    </source>
</reference>
<keyword evidence="10" id="KW-1185">Reference proteome</keyword>
<keyword evidence="3 7" id="KW-0812">Transmembrane</keyword>
<evidence type="ECO:0000313" key="10">
    <source>
        <dbReference type="Proteomes" id="UP000003111"/>
    </source>
</evidence>
<dbReference type="InterPro" id="IPR051791">
    <property type="entry name" value="Pra-immunoreactive"/>
</dbReference>
<dbReference type="InterPro" id="IPR010432">
    <property type="entry name" value="RDD"/>
</dbReference>
<evidence type="ECO:0000313" key="9">
    <source>
        <dbReference type="EMBL" id="EFQ84300.1"/>
    </source>
</evidence>
<feature type="transmembrane region" description="Helical" evidence="7">
    <location>
        <begin position="46"/>
        <end position="67"/>
    </location>
</feature>
<evidence type="ECO:0000256" key="3">
    <source>
        <dbReference type="ARBA" id="ARBA00022692"/>
    </source>
</evidence>
<accession>E2S930</accession>
<dbReference type="GO" id="GO:0005886">
    <property type="term" value="C:plasma membrane"/>
    <property type="evidence" value="ECO:0007669"/>
    <property type="project" value="UniProtKB-SubCell"/>
</dbReference>
<feature type="region of interest" description="Disordered" evidence="6">
    <location>
        <begin position="1"/>
        <end position="25"/>
    </location>
</feature>
<dbReference type="HOGENOM" id="CLU_053152_1_1_11"/>
<dbReference type="Proteomes" id="UP000003111">
    <property type="component" value="Unassembled WGS sequence"/>
</dbReference>
<dbReference type="RefSeq" id="WP_007078038.1">
    <property type="nucleotide sequence ID" value="NZ_CM001024.1"/>
</dbReference>
<evidence type="ECO:0000256" key="6">
    <source>
        <dbReference type="SAM" id="MobiDB-lite"/>
    </source>
</evidence>
<protein>
    <submittedName>
        <fullName evidence="9">RDD family protein</fullName>
    </submittedName>
</protein>
<organism evidence="9 10">
    <name type="scientific">Aeromicrobium marinum DSM 15272</name>
    <dbReference type="NCBI Taxonomy" id="585531"/>
    <lineage>
        <taxon>Bacteria</taxon>
        <taxon>Bacillati</taxon>
        <taxon>Actinomycetota</taxon>
        <taxon>Actinomycetes</taxon>
        <taxon>Propionibacteriales</taxon>
        <taxon>Nocardioidaceae</taxon>
        <taxon>Aeromicrobium</taxon>
    </lineage>
</organism>
<keyword evidence="2" id="KW-1003">Cell membrane</keyword>
<dbReference type="OrthoDB" id="9793824at2"/>
<keyword evidence="4 7" id="KW-1133">Transmembrane helix</keyword>
<dbReference type="eggNOG" id="COG1714">
    <property type="taxonomic scope" value="Bacteria"/>
</dbReference>
<evidence type="ECO:0000256" key="4">
    <source>
        <dbReference type="ARBA" id="ARBA00022989"/>
    </source>
</evidence>
<dbReference type="Pfam" id="PF06271">
    <property type="entry name" value="RDD"/>
    <property type="match status" value="1"/>
</dbReference>
<comment type="subcellular location">
    <subcellularLocation>
        <location evidence="1">Cell membrane</location>
        <topology evidence="1">Multi-pass membrane protein</topology>
    </subcellularLocation>
</comment>
<keyword evidence="5 7" id="KW-0472">Membrane</keyword>
<dbReference type="STRING" id="585531.HMPREF0063_11016"/>
<evidence type="ECO:0000259" key="8">
    <source>
        <dbReference type="Pfam" id="PF06271"/>
    </source>
</evidence>
<dbReference type="PANTHER" id="PTHR36115">
    <property type="entry name" value="PROLINE-RICH ANTIGEN HOMOLOG-RELATED"/>
    <property type="match status" value="1"/>
</dbReference>
<dbReference type="AlphaFoldDB" id="E2S930"/>
<evidence type="ECO:0000256" key="5">
    <source>
        <dbReference type="ARBA" id="ARBA00023136"/>
    </source>
</evidence>
<gene>
    <name evidence="9" type="ORF">HMPREF0063_11016</name>
</gene>
<proteinExistence type="predicted"/>
<evidence type="ECO:0000256" key="7">
    <source>
        <dbReference type="SAM" id="Phobius"/>
    </source>
</evidence>
<evidence type="ECO:0000256" key="1">
    <source>
        <dbReference type="ARBA" id="ARBA00004651"/>
    </source>
</evidence>
<dbReference type="PANTHER" id="PTHR36115:SF6">
    <property type="entry name" value="PROLINE-RICH ANTIGEN HOMOLOG"/>
    <property type="match status" value="1"/>
</dbReference>
<feature type="transmembrane region" description="Helical" evidence="7">
    <location>
        <begin position="87"/>
        <end position="105"/>
    </location>
</feature>
<comment type="caution">
    <text evidence="9">The sequence shown here is derived from an EMBL/GenBank/DDBJ whole genome shotgun (WGS) entry which is preliminary data.</text>
</comment>